<gene>
    <name evidence="1" type="ORF">APY04_2961</name>
</gene>
<comment type="caution">
    <text evidence="1">The sequence shown here is derived from an EMBL/GenBank/DDBJ whole genome shotgun (WGS) entry which is preliminary data.</text>
</comment>
<dbReference type="STRING" id="121290.APY04_2961"/>
<dbReference type="PATRIC" id="fig|121290.4.peg.563"/>
<evidence type="ECO:0008006" key="3">
    <source>
        <dbReference type="Google" id="ProtNLM"/>
    </source>
</evidence>
<dbReference type="RefSeq" id="WP_068463843.1">
    <property type="nucleotide sequence ID" value="NZ_LMTR01000082.1"/>
</dbReference>
<sequence length="307" mass="33358">MQDGSETATRMGLLRGWLAARVSPEALQWLDDQAEKIAAAPDQRVLTMAIGLAPRKIGKAPLDLTAQELAAAAAVRPGFNARDWSTDQAARVFLLLASAASSAGEEGFAARLDRLFRSGEIGEQLALLRGLPLYPRAQENLSTAGEGIRSAVQPIFEAVAHSSPYPAEQFSEAMWNQMVVKTLFINSTLVPVVKLDERRNADLARMLVDYAHERWAAGRVVSPELWRCVGPFAGNRYLDDLARVFRSADRDEHRAGALALFECATPEALALLDADGLLAASIRAGELTWDRLYDAGIAKLSDHPSLP</sequence>
<dbReference type="OrthoDB" id="325673at2"/>
<organism evidence="1 2">
    <name type="scientific">Hyphomicrobium sulfonivorans</name>
    <dbReference type="NCBI Taxonomy" id="121290"/>
    <lineage>
        <taxon>Bacteria</taxon>
        <taxon>Pseudomonadati</taxon>
        <taxon>Pseudomonadota</taxon>
        <taxon>Alphaproteobacteria</taxon>
        <taxon>Hyphomicrobiales</taxon>
        <taxon>Hyphomicrobiaceae</taxon>
        <taxon>Hyphomicrobium</taxon>
    </lineage>
</organism>
<dbReference type="NCBIfam" id="NF035938">
    <property type="entry name" value="EboA_domain"/>
    <property type="match status" value="1"/>
</dbReference>
<protein>
    <recommendedName>
        <fullName evidence="3">EboA domain-containing protein</fullName>
    </recommendedName>
</protein>
<dbReference type="Proteomes" id="UP000059074">
    <property type="component" value="Unassembled WGS sequence"/>
</dbReference>
<accession>A0A109BAW8</accession>
<dbReference type="AlphaFoldDB" id="A0A109BAW8"/>
<keyword evidence="2" id="KW-1185">Reference proteome</keyword>
<dbReference type="InterPro" id="IPR047715">
    <property type="entry name" value="EboA_dom"/>
</dbReference>
<reference evidence="1 2" key="1">
    <citation type="submission" date="2015-10" db="EMBL/GenBank/DDBJ databases">
        <title>Transcriptomic analysis of a linuron degrading triple-species bacterial consortium.</title>
        <authorList>
            <person name="Albers P."/>
        </authorList>
    </citation>
    <scope>NUCLEOTIDE SEQUENCE [LARGE SCALE GENOMIC DNA]</scope>
    <source>
        <strain evidence="1 2">WDL6</strain>
    </source>
</reference>
<name>A0A109BAW8_HYPSL</name>
<evidence type="ECO:0000313" key="2">
    <source>
        <dbReference type="Proteomes" id="UP000059074"/>
    </source>
</evidence>
<evidence type="ECO:0000313" key="1">
    <source>
        <dbReference type="EMBL" id="KWT65212.1"/>
    </source>
</evidence>
<dbReference type="EMBL" id="LMTR01000082">
    <property type="protein sequence ID" value="KWT65212.1"/>
    <property type="molecule type" value="Genomic_DNA"/>
</dbReference>
<proteinExistence type="predicted"/>